<dbReference type="InterPro" id="IPR029058">
    <property type="entry name" value="AB_hydrolase_fold"/>
</dbReference>
<sequence length="243" mass="27355">MIFNSELPPESAMTALHEYVAQPDEHYAWKHVEQQPSAEVTRHVLSMTSQVWRTTDEVDRVLWQHWLVIYMPKQVDHETALLKISGGDNTDVPPTLSNPLLANMAREHRTVTAEVFNVPNQPLRFLADEDAKLRVEDGILAYGLARFLESDDPEWLVNLPMTKSVVRAMDTVTEFCRLKTPAPPVEKFVVAGISKRGWTTWLTAVVDPRVVAIAPMVFDALNIKPSLAHQIQAYGEYGAALSD</sequence>
<name>A0A9D5Q7C3_9BACT</name>
<evidence type="ECO:0000313" key="1">
    <source>
        <dbReference type="EMBL" id="MBD3326293.1"/>
    </source>
</evidence>
<accession>A0A9D5Q7C3</accession>
<dbReference type="PANTHER" id="PTHR31497:SF0">
    <property type="entry name" value="AUTOCRINE PROLIFERATION REPRESSOR PROTEIN A"/>
    <property type="match status" value="1"/>
</dbReference>
<dbReference type="Pfam" id="PF10142">
    <property type="entry name" value="PhoPQ_related"/>
    <property type="match status" value="1"/>
</dbReference>
<dbReference type="PANTHER" id="PTHR31497">
    <property type="entry name" value="AUTOCRINE PROLIFERATION REPRESSOR PROTEIN A"/>
    <property type="match status" value="1"/>
</dbReference>
<dbReference type="Gene3D" id="3.40.50.1820">
    <property type="entry name" value="alpha/beta hydrolase"/>
    <property type="match status" value="1"/>
</dbReference>
<evidence type="ECO:0000313" key="2">
    <source>
        <dbReference type="Proteomes" id="UP000649604"/>
    </source>
</evidence>
<dbReference type="InterPro" id="IPR009199">
    <property type="entry name" value="PhoPQ-act_pathogen-rel_PqaA"/>
</dbReference>
<dbReference type="EMBL" id="WJJP01000557">
    <property type="protein sequence ID" value="MBD3326293.1"/>
    <property type="molecule type" value="Genomic_DNA"/>
</dbReference>
<protein>
    <submittedName>
        <fullName evidence="1">PhoPQ-activated pathogenicity</fullName>
    </submittedName>
</protein>
<dbReference type="AlphaFoldDB" id="A0A9D5Q7C3"/>
<proteinExistence type="predicted"/>
<feature type="non-terminal residue" evidence="1">
    <location>
        <position position="243"/>
    </location>
</feature>
<gene>
    <name evidence="1" type="ORF">GF339_17035</name>
</gene>
<organism evidence="1 2">
    <name type="scientific">candidate division KSB3 bacterium</name>
    <dbReference type="NCBI Taxonomy" id="2044937"/>
    <lineage>
        <taxon>Bacteria</taxon>
        <taxon>candidate division KSB3</taxon>
    </lineage>
</organism>
<dbReference type="Proteomes" id="UP000649604">
    <property type="component" value="Unassembled WGS sequence"/>
</dbReference>
<reference evidence="1" key="1">
    <citation type="submission" date="2019-11" db="EMBL/GenBank/DDBJ databases">
        <title>Microbial mats filling the niche in hypersaline microbial mats.</title>
        <authorList>
            <person name="Wong H.L."/>
            <person name="Macleod F.I."/>
            <person name="White R.A. III"/>
            <person name="Burns B.P."/>
        </authorList>
    </citation>
    <scope>NUCLEOTIDE SEQUENCE</scope>
    <source>
        <strain evidence="1">Rbin_158</strain>
    </source>
</reference>
<comment type="caution">
    <text evidence="1">The sequence shown here is derived from an EMBL/GenBank/DDBJ whole genome shotgun (WGS) entry which is preliminary data.</text>
</comment>